<keyword evidence="4 6" id="KW-1133">Transmembrane helix</keyword>
<gene>
    <name evidence="9" type="ORF">QQ008_25305</name>
</gene>
<keyword evidence="5 6" id="KW-0472">Membrane</keyword>
<dbReference type="PANTHER" id="PTHR30572:SF18">
    <property type="entry name" value="ABC-TYPE MACROLIDE FAMILY EXPORT SYSTEM PERMEASE COMPONENT 2"/>
    <property type="match status" value="1"/>
</dbReference>
<evidence type="ECO:0000259" key="8">
    <source>
        <dbReference type="Pfam" id="PF12704"/>
    </source>
</evidence>
<feature type="transmembrane region" description="Helical" evidence="6">
    <location>
        <begin position="282"/>
        <end position="303"/>
    </location>
</feature>
<feature type="transmembrane region" description="Helical" evidence="6">
    <location>
        <begin position="21"/>
        <end position="42"/>
    </location>
</feature>
<dbReference type="EMBL" id="JAUJEA010000012">
    <property type="protein sequence ID" value="MDN5204733.1"/>
    <property type="molecule type" value="Genomic_DNA"/>
</dbReference>
<dbReference type="InterPro" id="IPR050250">
    <property type="entry name" value="Macrolide_Exporter_MacB"/>
</dbReference>
<comment type="caution">
    <text evidence="9">The sequence shown here is derived from an EMBL/GenBank/DDBJ whole genome shotgun (WGS) entry which is preliminary data.</text>
</comment>
<feature type="transmembrane region" description="Helical" evidence="6">
    <location>
        <begin position="671"/>
        <end position="693"/>
    </location>
</feature>
<dbReference type="InterPro" id="IPR025857">
    <property type="entry name" value="MacB_PCD"/>
</dbReference>
<evidence type="ECO:0000256" key="1">
    <source>
        <dbReference type="ARBA" id="ARBA00004651"/>
    </source>
</evidence>
<dbReference type="Pfam" id="PF12704">
    <property type="entry name" value="MacB_PCD"/>
    <property type="match status" value="1"/>
</dbReference>
<feature type="domain" description="ABC3 transporter permease C-terminal" evidence="7">
    <location>
        <begin position="287"/>
        <end position="400"/>
    </location>
</feature>
<evidence type="ECO:0000256" key="6">
    <source>
        <dbReference type="SAM" id="Phobius"/>
    </source>
</evidence>
<dbReference type="PANTHER" id="PTHR30572">
    <property type="entry name" value="MEMBRANE COMPONENT OF TRANSPORTER-RELATED"/>
    <property type="match status" value="1"/>
</dbReference>
<feature type="transmembrane region" description="Helical" evidence="6">
    <location>
        <begin position="428"/>
        <end position="447"/>
    </location>
</feature>
<comment type="subcellular location">
    <subcellularLocation>
        <location evidence="1">Cell membrane</location>
        <topology evidence="1">Multi-pass membrane protein</topology>
    </subcellularLocation>
</comment>
<dbReference type="Proteomes" id="UP001172082">
    <property type="component" value="Unassembled WGS sequence"/>
</dbReference>
<feature type="transmembrane region" description="Helical" evidence="6">
    <location>
        <begin position="758"/>
        <end position="777"/>
    </location>
</feature>
<feature type="transmembrane region" description="Helical" evidence="6">
    <location>
        <begin position="723"/>
        <end position="746"/>
    </location>
</feature>
<dbReference type="PROSITE" id="PS51257">
    <property type="entry name" value="PROKAR_LIPOPROTEIN"/>
    <property type="match status" value="1"/>
</dbReference>
<dbReference type="RefSeq" id="WP_346754756.1">
    <property type="nucleotide sequence ID" value="NZ_JAUJEA010000012.1"/>
</dbReference>
<evidence type="ECO:0000256" key="4">
    <source>
        <dbReference type="ARBA" id="ARBA00022989"/>
    </source>
</evidence>
<name>A0ABT8KWG3_9BACT</name>
<reference evidence="9" key="1">
    <citation type="submission" date="2023-06" db="EMBL/GenBank/DDBJ databases">
        <title>Genomic of Parafulvivirga corallium.</title>
        <authorList>
            <person name="Wang G."/>
        </authorList>
    </citation>
    <scope>NUCLEOTIDE SEQUENCE</scope>
    <source>
        <strain evidence="9">BMA10</strain>
    </source>
</reference>
<protein>
    <submittedName>
        <fullName evidence="9">ABC transporter permease</fullName>
    </submittedName>
</protein>
<evidence type="ECO:0000313" key="9">
    <source>
        <dbReference type="EMBL" id="MDN5204733.1"/>
    </source>
</evidence>
<proteinExistence type="predicted"/>
<keyword evidence="2" id="KW-1003">Cell membrane</keyword>
<feature type="transmembrane region" description="Helical" evidence="6">
    <location>
        <begin position="376"/>
        <end position="402"/>
    </location>
</feature>
<evidence type="ECO:0000256" key="2">
    <source>
        <dbReference type="ARBA" id="ARBA00022475"/>
    </source>
</evidence>
<dbReference type="Pfam" id="PF02687">
    <property type="entry name" value="FtsX"/>
    <property type="match status" value="2"/>
</dbReference>
<dbReference type="InterPro" id="IPR003838">
    <property type="entry name" value="ABC3_permease_C"/>
</dbReference>
<evidence type="ECO:0000259" key="7">
    <source>
        <dbReference type="Pfam" id="PF02687"/>
    </source>
</evidence>
<evidence type="ECO:0000256" key="3">
    <source>
        <dbReference type="ARBA" id="ARBA00022692"/>
    </source>
</evidence>
<organism evidence="9 10">
    <name type="scientific">Splendidivirga corallicola</name>
    <dbReference type="NCBI Taxonomy" id="3051826"/>
    <lineage>
        <taxon>Bacteria</taxon>
        <taxon>Pseudomonadati</taxon>
        <taxon>Bacteroidota</taxon>
        <taxon>Cytophagia</taxon>
        <taxon>Cytophagales</taxon>
        <taxon>Splendidivirgaceae</taxon>
        <taxon>Splendidivirga</taxon>
    </lineage>
</organism>
<accession>A0ABT8KWG3</accession>
<evidence type="ECO:0000256" key="5">
    <source>
        <dbReference type="ARBA" id="ARBA00023136"/>
    </source>
</evidence>
<feature type="domain" description="MacB-like periplasmic core" evidence="8">
    <location>
        <begin position="20"/>
        <end position="238"/>
    </location>
</feature>
<feature type="transmembrane region" description="Helical" evidence="6">
    <location>
        <begin position="336"/>
        <end position="356"/>
    </location>
</feature>
<keyword evidence="10" id="KW-1185">Reference proteome</keyword>
<keyword evidence="3 6" id="KW-0812">Transmembrane</keyword>
<evidence type="ECO:0000313" key="10">
    <source>
        <dbReference type="Proteomes" id="UP001172082"/>
    </source>
</evidence>
<feature type="domain" description="ABC3 transporter permease C-terminal" evidence="7">
    <location>
        <begin position="673"/>
        <end position="781"/>
    </location>
</feature>
<sequence>MLKNYLKIAYRNLLKNKVFSIVNILGLSVGAGCCLVIAIYILHALSYDRSFPNSERIYRMVQEQEQSGDLYQVASTPPALINDLRSNYPQVELATSFARTFNARLFQYKNKSFEEKKGFYIDSSFFEMFPLSIAQGSTSSFFNNPNSIIITKELARKYFGTQNPIGKVVKMDRQKDLVVRAVLKELPANIHIDFNFLLPISSLRSHRNFDEWGHNWLYTYILLDEKANPETFEGKISDLLTINIGNPNWEPRLYIQPLEDIYLYSNFSFNTDFAKHGSLQNIYLFGIVGLVILIIACINFINLTTAKSFERSKEVGVRKIVGASRKQLIYQFIGESLLYAVLSTALALSLAQFALPHISNFSGVELSVQQLGSKEIIAMSFSIVVIIGTLAGIYPSLLLSAFSTVKTLKGSKLATGSISKLAFSPRKIMVVCQFALSVILIVGAIVISQQMEFILQRDLGFDKEHIIYIRAKGDLASEDRFESFRSALLQQAGILHIGRSGGLPIDHEGSYNGAEWEGMSEGQNNFLMSYFRTDEHFVKTYNLEVFSGRDFDQRDPNDTSTYYIVNEAALKAMAMEDPIGKSFENGEIVGIMRDFNFKPAFTKVEPLVLRNEPKMNLRDISIRIAPENMRQSLEAFEKVYKQFNPDYPVDYQFLDQSIEVYYEQQLRLGQLINFFALLAVGISSLGLFGLTIFSGTQRKKEVGVRKVLGASAFQIVRLLSASFLKLILIGVAMAIPFSYIIIQNWLDSFAYAIAIKPYYFVLAGAVAIIITIITISFQTIKTALANPVDALRYE</sequence>